<dbReference type="Proteomes" id="UP001148018">
    <property type="component" value="Unassembled WGS sequence"/>
</dbReference>
<proteinExistence type="predicted"/>
<feature type="compositionally biased region" description="Basic and acidic residues" evidence="1">
    <location>
        <begin position="496"/>
        <end position="505"/>
    </location>
</feature>
<feature type="region of interest" description="Disordered" evidence="1">
    <location>
        <begin position="524"/>
        <end position="552"/>
    </location>
</feature>
<feature type="compositionally biased region" description="Low complexity" evidence="1">
    <location>
        <begin position="752"/>
        <end position="766"/>
    </location>
</feature>
<feature type="compositionally biased region" description="Basic and acidic residues" evidence="1">
    <location>
        <begin position="538"/>
        <end position="549"/>
    </location>
</feature>
<dbReference type="PANTHER" id="PTHR12618:SF20">
    <property type="entry name" value="PHD AND RING FINGER DOMAIN-CONTAINING PROTEIN 1"/>
    <property type="match status" value="1"/>
</dbReference>
<comment type="caution">
    <text evidence="3">The sequence shown here is derived from an EMBL/GenBank/DDBJ whole genome shotgun (WGS) entry which is preliminary data.</text>
</comment>
<feature type="compositionally biased region" description="Basic and acidic residues" evidence="1">
    <location>
        <begin position="723"/>
        <end position="735"/>
    </location>
</feature>
<evidence type="ECO:0000256" key="1">
    <source>
        <dbReference type="SAM" id="MobiDB-lite"/>
    </source>
</evidence>
<feature type="region of interest" description="Disordered" evidence="1">
    <location>
        <begin position="1351"/>
        <end position="1376"/>
    </location>
</feature>
<feature type="region of interest" description="Disordered" evidence="1">
    <location>
        <begin position="569"/>
        <end position="859"/>
    </location>
</feature>
<evidence type="ECO:0000313" key="3">
    <source>
        <dbReference type="EMBL" id="KAJ3597197.1"/>
    </source>
</evidence>
<keyword evidence="4" id="KW-1185">Reference proteome</keyword>
<name>A0A9Q0E351_9TELE</name>
<feature type="region of interest" description="Disordered" evidence="1">
    <location>
        <begin position="280"/>
        <end position="505"/>
    </location>
</feature>
<feature type="compositionally biased region" description="Basic and acidic residues" evidence="1">
    <location>
        <begin position="1367"/>
        <end position="1376"/>
    </location>
</feature>
<dbReference type="PANTHER" id="PTHR12618">
    <property type="entry name" value="PHD AND RING FINGER DOMAIN-CONTAINING PROTEIN 1"/>
    <property type="match status" value="1"/>
</dbReference>
<sequence length="1376" mass="150159">MPGPTRAIARTQQSERVRANVNRHRITQARTAQVWHEECCFSLAPTYMMQSTWLDDTINAVVSGLNTAVYVRDLSWRPVAGHRRKSVKRRARRVSSAKGQSGKAGTPGVRRRRRKVRRKSRRKLAVKKQATPRSRIAKSLGIVGRKSGPALPSVLRPSEHTLGNMRADIGASAFSVYGDPYDLDPFVDGVEQEQQRTQVTSLLEAKRRGISHSALRSHQPVARPITTGLSRRSKAVSHLPACVAEATPVPDLLGSILSGQSMLMMDSSAVVINRDERPYSLASPGTSSSSRPPSSSPFASPSFPSPSSHSSPCSPSPSQSQPPHSHSAPHSQQPTLGHPRLALPPPHPHRPGPCASSSHQRGPPGGGHPASHARRKSESEARKAPTKARLSGAAAAAARSRDGVQQQSSDVEGEEARRWRQQQQGQQECRNKPKPLSSHTPPKREVLKAAEEEVEDIYDPFNPTQSDSDSSDGEARDKAPERDPSPPRSVVSVKSEPLERSVTEIEARRVETVRRDVGLRELSTIKREAEELGAGSEPRARSGSHEKLKNRGTQVLPAIIKVKLEPGLAESGETCPGRPFSTSGWTVATTSLFDKEPTEAQEQTSQPPANGIASAPLKADPVSSRPSSGKDHQNNLKIKSEPVHTPCSRATEKEACYHEKTPKGPGTPSSRARRSLSNSSEEEEEATPIALQDKRQSRSRSRSRDKKEPRRDQRSPPKSSSSRSRDGEKPGSNKDNRRRPRSLSRERRGEAEGSSESVHKSSGSAALSSKEPRKLNEAKKEKPVTSLSSSQVGKDGTRETKKHSVKKESQTFAFEFKRESRDPGFEGEVVTAKADKHPQPLKAIRSKRPPESPLSAPPINREVVVAEMCSQTDVKGMLRVEDIKQEPLMLIKEEPCDFWIWETSESGNIKPEAARPTLPQPPPPRGNTSQAPSSAMSLCQASSVTAVTSPPQSMPVPLRAWMEPCPAIVKQEVEPTPFAIKQEAEPTSTVIKQEAEPASTVILKQEAEPALVILNQEVEPATARLKREAEPAPVIFKQEAEPAPVIFKQEAELAPIIFKQEAEPAPAIVKQEPGPAVLRQEAEPAPVCLMQEAEPARVIFKQEAEPAPVIFKQEAEPARVIFKQEAEPGPAVLKQEAELAPLIVKQEVEPAPAIIKQEAEPAPAIVKQEAEPAPAIVKQEAEPAPAIVKQEAEPAPAIIKPEGKRVTWNIQEPDGPQPEKSGSKLALYKLKLKQDGAPRRTASSAQSSKRGGGSAGVPSASGDPAPEDQGEEGDPPRLNQYSKKLHMQKHAIEEVKLAIKPYYQRKDIDKDEYKEIVRKAVQKVCHSKSGAIDPVKVANLVKAYVDKYKHMRKRQKPDGLDNADEASDSHSPRGQP</sequence>
<gene>
    <name evidence="3" type="ORF">NHX12_003597</name>
</gene>
<accession>A0A9Q0E351</accession>
<feature type="compositionally biased region" description="Basic residues" evidence="1">
    <location>
        <begin position="109"/>
        <end position="126"/>
    </location>
</feature>
<feature type="compositionally biased region" description="Basic and acidic residues" evidence="1">
    <location>
        <begin position="815"/>
        <end position="824"/>
    </location>
</feature>
<feature type="compositionally biased region" description="Basic and acidic residues" evidence="1">
    <location>
        <begin position="705"/>
        <end position="715"/>
    </location>
</feature>
<feature type="region of interest" description="Disordered" evidence="1">
    <location>
        <begin position="82"/>
        <end position="157"/>
    </location>
</feature>
<feature type="region of interest" description="Disordered" evidence="1">
    <location>
        <begin position="909"/>
        <end position="952"/>
    </location>
</feature>
<reference evidence="3" key="1">
    <citation type="submission" date="2022-07" db="EMBL/GenBank/DDBJ databases">
        <title>Chromosome-level genome of Muraenolepis orangiensis.</title>
        <authorList>
            <person name="Kim J."/>
        </authorList>
    </citation>
    <scope>NUCLEOTIDE SEQUENCE</scope>
    <source>
        <strain evidence="3">KU_S4_2022</strain>
        <tissue evidence="3">Muscle</tissue>
    </source>
</reference>
<dbReference type="InterPro" id="IPR057031">
    <property type="entry name" value="SFR19-like_C"/>
</dbReference>
<feature type="compositionally biased region" description="Basic and acidic residues" evidence="1">
    <location>
        <begin position="650"/>
        <end position="662"/>
    </location>
</feature>
<organism evidence="3 4">
    <name type="scientific">Muraenolepis orangiensis</name>
    <name type="common">Patagonian moray cod</name>
    <dbReference type="NCBI Taxonomy" id="630683"/>
    <lineage>
        <taxon>Eukaryota</taxon>
        <taxon>Metazoa</taxon>
        <taxon>Chordata</taxon>
        <taxon>Craniata</taxon>
        <taxon>Vertebrata</taxon>
        <taxon>Euteleostomi</taxon>
        <taxon>Actinopterygii</taxon>
        <taxon>Neopterygii</taxon>
        <taxon>Teleostei</taxon>
        <taxon>Neoteleostei</taxon>
        <taxon>Acanthomorphata</taxon>
        <taxon>Zeiogadaria</taxon>
        <taxon>Gadariae</taxon>
        <taxon>Gadiformes</taxon>
        <taxon>Muraenolepidoidei</taxon>
        <taxon>Muraenolepididae</taxon>
        <taxon>Muraenolepis</taxon>
    </lineage>
</organism>
<feature type="region of interest" description="Disordered" evidence="1">
    <location>
        <begin position="1192"/>
        <end position="1285"/>
    </location>
</feature>
<feature type="compositionally biased region" description="Basic and acidic residues" evidence="1">
    <location>
        <begin position="442"/>
        <end position="451"/>
    </location>
</feature>
<feature type="compositionally biased region" description="Basic and acidic residues" evidence="1">
    <location>
        <begin position="628"/>
        <end position="642"/>
    </location>
</feature>
<feature type="domain" description="SFR19-like C-terminal" evidence="2">
    <location>
        <begin position="1279"/>
        <end position="1356"/>
    </location>
</feature>
<protein>
    <recommendedName>
        <fullName evidence="2">SFR19-like C-terminal domain-containing protein</fullName>
    </recommendedName>
</protein>
<feature type="compositionally biased region" description="Low complexity" evidence="1">
    <location>
        <begin position="287"/>
        <end position="341"/>
    </location>
</feature>
<dbReference type="InterPro" id="IPR047157">
    <property type="entry name" value="PHRF1/Atg35"/>
</dbReference>
<evidence type="ECO:0000313" key="4">
    <source>
        <dbReference type="Proteomes" id="UP001148018"/>
    </source>
</evidence>
<dbReference type="EMBL" id="JANIIK010000110">
    <property type="protein sequence ID" value="KAJ3597197.1"/>
    <property type="molecule type" value="Genomic_DNA"/>
</dbReference>
<feature type="compositionally biased region" description="Basic and acidic residues" evidence="1">
    <location>
        <begin position="473"/>
        <end position="485"/>
    </location>
</feature>
<feature type="compositionally biased region" description="Basic residues" evidence="1">
    <location>
        <begin position="82"/>
        <end position="95"/>
    </location>
</feature>
<dbReference type="OrthoDB" id="1935339at2759"/>
<feature type="compositionally biased region" description="Basic and acidic residues" evidence="1">
    <location>
        <begin position="770"/>
        <end position="783"/>
    </location>
</feature>
<evidence type="ECO:0000259" key="2">
    <source>
        <dbReference type="Pfam" id="PF23030"/>
    </source>
</evidence>
<feature type="compositionally biased region" description="Polar residues" evidence="1">
    <location>
        <begin position="926"/>
        <end position="951"/>
    </location>
</feature>
<feature type="compositionally biased region" description="Polar residues" evidence="1">
    <location>
        <begin position="580"/>
        <end position="592"/>
    </location>
</feature>
<dbReference type="Pfam" id="PF23030">
    <property type="entry name" value="SCAF11-like_C"/>
    <property type="match status" value="1"/>
</dbReference>